<protein>
    <recommendedName>
        <fullName evidence="4">SHSP domain-containing protein</fullName>
    </recommendedName>
</protein>
<name>A0A1C3NX42_9ACTN</name>
<dbReference type="SUPFAM" id="SSF49764">
    <property type="entry name" value="HSP20-like chaperones"/>
    <property type="match status" value="1"/>
</dbReference>
<evidence type="ECO:0000313" key="5">
    <source>
        <dbReference type="EMBL" id="SBW21781.1"/>
    </source>
</evidence>
<dbReference type="CDD" id="cd06464">
    <property type="entry name" value="ACD_sHsps-like"/>
    <property type="match status" value="1"/>
</dbReference>
<evidence type="ECO:0000256" key="2">
    <source>
        <dbReference type="RuleBase" id="RU003616"/>
    </source>
</evidence>
<dbReference type="InterPro" id="IPR008978">
    <property type="entry name" value="HSP20-like_chaperone"/>
</dbReference>
<evidence type="ECO:0000313" key="6">
    <source>
        <dbReference type="Proteomes" id="UP000199013"/>
    </source>
</evidence>
<organism evidence="5 6">
    <name type="scientific">Candidatus Protofrankia californiensis</name>
    <dbReference type="NCBI Taxonomy" id="1839754"/>
    <lineage>
        <taxon>Bacteria</taxon>
        <taxon>Bacillati</taxon>
        <taxon>Actinomycetota</taxon>
        <taxon>Actinomycetes</taxon>
        <taxon>Frankiales</taxon>
        <taxon>Frankiaceae</taxon>
        <taxon>Protofrankia</taxon>
    </lineage>
</organism>
<dbReference type="PROSITE" id="PS01031">
    <property type="entry name" value="SHSP"/>
    <property type="match status" value="1"/>
</dbReference>
<feature type="domain" description="SHSP" evidence="4">
    <location>
        <begin position="1"/>
        <end position="56"/>
    </location>
</feature>
<evidence type="ECO:0000256" key="3">
    <source>
        <dbReference type="SAM" id="MobiDB-lite"/>
    </source>
</evidence>
<sequence>MRQQTRRVGRYEYSVRLPGDVDAESSEARLSDGVLQLRLPKVSATSSRHVPVIEAGGGEAGKQARGATTSGDGSGSRSATS</sequence>
<keyword evidence="6" id="KW-1185">Reference proteome</keyword>
<feature type="region of interest" description="Disordered" evidence="3">
    <location>
        <begin position="43"/>
        <end position="81"/>
    </location>
</feature>
<proteinExistence type="inferred from homology"/>
<dbReference type="Proteomes" id="UP000199013">
    <property type="component" value="Unassembled WGS sequence"/>
</dbReference>
<accession>A0A1C3NX42</accession>
<gene>
    <name evidence="5" type="ORF">FDG2_2125</name>
</gene>
<dbReference type="EMBL" id="FLUV01000885">
    <property type="protein sequence ID" value="SBW21781.1"/>
    <property type="molecule type" value="Genomic_DNA"/>
</dbReference>
<comment type="similarity">
    <text evidence="1 2">Belongs to the small heat shock protein (HSP20) family.</text>
</comment>
<dbReference type="Pfam" id="PF00011">
    <property type="entry name" value="HSP20"/>
    <property type="match status" value="1"/>
</dbReference>
<dbReference type="AlphaFoldDB" id="A0A1C3NX42"/>
<dbReference type="InterPro" id="IPR002068">
    <property type="entry name" value="A-crystallin/Hsp20_dom"/>
</dbReference>
<reference evidence="6" key="1">
    <citation type="submission" date="2016-02" db="EMBL/GenBank/DDBJ databases">
        <authorList>
            <person name="Wibberg D."/>
        </authorList>
    </citation>
    <scope>NUCLEOTIDE SEQUENCE [LARGE SCALE GENOMIC DNA]</scope>
</reference>
<evidence type="ECO:0000256" key="1">
    <source>
        <dbReference type="PROSITE-ProRule" id="PRU00285"/>
    </source>
</evidence>
<feature type="compositionally biased region" description="Polar residues" evidence="3">
    <location>
        <begin position="66"/>
        <end position="81"/>
    </location>
</feature>
<evidence type="ECO:0000259" key="4">
    <source>
        <dbReference type="PROSITE" id="PS01031"/>
    </source>
</evidence>
<dbReference type="Gene3D" id="2.60.40.790">
    <property type="match status" value="1"/>
</dbReference>